<keyword evidence="3" id="KW-1185">Reference proteome</keyword>
<evidence type="ECO:0000313" key="3">
    <source>
        <dbReference type="Proteomes" id="UP000278807"/>
    </source>
</evidence>
<dbReference type="OrthoDB" id="10409373at2759"/>
<protein>
    <submittedName>
        <fullName evidence="2 4">Uncharacterized protein</fullName>
    </submittedName>
</protein>
<dbReference type="AlphaFoldDB" id="A0A0R3T5M9"/>
<dbReference type="Proteomes" id="UP000278807">
    <property type="component" value="Unassembled WGS sequence"/>
</dbReference>
<gene>
    <name evidence="2" type="ORF">HNAJ_LOCUS2366</name>
</gene>
<evidence type="ECO:0000313" key="4">
    <source>
        <dbReference type="WBParaSite" id="HNAJ_0000236701-mRNA-1"/>
    </source>
</evidence>
<proteinExistence type="predicted"/>
<reference evidence="4" key="1">
    <citation type="submission" date="2017-02" db="UniProtKB">
        <authorList>
            <consortium name="WormBaseParasite"/>
        </authorList>
    </citation>
    <scope>IDENTIFICATION</scope>
</reference>
<dbReference type="EMBL" id="UZAE01001141">
    <property type="protein sequence ID" value="VDN98225.1"/>
    <property type="molecule type" value="Genomic_DNA"/>
</dbReference>
<reference evidence="2 3" key="2">
    <citation type="submission" date="2018-11" db="EMBL/GenBank/DDBJ databases">
        <authorList>
            <consortium name="Pathogen Informatics"/>
        </authorList>
    </citation>
    <scope>NUCLEOTIDE SEQUENCE [LARGE SCALE GENOMIC DNA]</scope>
</reference>
<evidence type="ECO:0000313" key="2">
    <source>
        <dbReference type="EMBL" id="VDN98225.1"/>
    </source>
</evidence>
<name>A0A0R3T5M9_RODNA</name>
<dbReference type="WBParaSite" id="HNAJ_0000236701-mRNA-1">
    <property type="protein sequence ID" value="HNAJ_0000236701-mRNA-1"/>
    <property type="gene ID" value="HNAJ_0000236701"/>
</dbReference>
<feature type="region of interest" description="Disordered" evidence="1">
    <location>
        <begin position="220"/>
        <end position="239"/>
    </location>
</feature>
<organism evidence="4">
    <name type="scientific">Rodentolepis nana</name>
    <name type="common">Dwarf tapeworm</name>
    <name type="synonym">Hymenolepis nana</name>
    <dbReference type="NCBI Taxonomy" id="102285"/>
    <lineage>
        <taxon>Eukaryota</taxon>
        <taxon>Metazoa</taxon>
        <taxon>Spiralia</taxon>
        <taxon>Lophotrochozoa</taxon>
        <taxon>Platyhelminthes</taxon>
        <taxon>Cestoda</taxon>
        <taxon>Eucestoda</taxon>
        <taxon>Cyclophyllidea</taxon>
        <taxon>Hymenolepididae</taxon>
        <taxon>Rodentolepis</taxon>
    </lineage>
</organism>
<evidence type="ECO:0000256" key="1">
    <source>
        <dbReference type="SAM" id="MobiDB-lite"/>
    </source>
</evidence>
<sequence>MRICMKKLAPLPLLEREIRQLARERPDLESAIDLTSLQNVDTNSPDFVKLYGRLLHAWLLSIAWITVSDLSKNLRPEGVHFDEIVQNLGVISLLSCAAYYYRSQIATLLPSNSRSTLLKAPCLDMQLAALIEENEPMRRAACLKDDQSNAPRLFAILGGILEQKKISCGRPDPPHISLITAALCALPHFVGSGEEIFSNISALCSSAALFHWFTGSEWPKPTSKQPAADEPRLAAQKASSSNQTVLRNSIALQNLVRSSGGFVKKARPANPESIPAAMVDLTTVEQLVSSTTGDSLEGIKSPEPVKQEEGLLSELACTAALASVNSANFGSQTIKVYSKPESSIQQQPSNGAGNGSMNAFYLSKNSEAAKASGGGVSLTRSPINGTFKMTSPSKNLSKSAIPQIDNNLSNTGKNCSPISPQKDAISTTKPPAGVTGSLNGKTKLVLIYLKSLNLFNLSPNNIECLLSVVWKCQVGWKF</sequence>
<accession>A0A0R3T5M9</accession>